<keyword evidence="5" id="KW-0597">Phosphoprotein</keyword>
<evidence type="ECO:0000256" key="12">
    <source>
        <dbReference type="SAM" id="Coils"/>
    </source>
</evidence>
<feature type="domain" description="HAMP" evidence="15">
    <location>
        <begin position="84"/>
        <end position="136"/>
    </location>
</feature>
<dbReference type="InterPro" id="IPR036890">
    <property type="entry name" value="HATPase_C_sf"/>
</dbReference>
<evidence type="ECO:0000256" key="11">
    <source>
        <dbReference type="ARBA" id="ARBA00023136"/>
    </source>
</evidence>
<evidence type="ECO:0000256" key="8">
    <source>
        <dbReference type="ARBA" id="ARBA00022777"/>
    </source>
</evidence>
<feature type="transmembrane region" description="Helical" evidence="13">
    <location>
        <begin position="59"/>
        <end position="83"/>
    </location>
</feature>
<keyword evidence="4" id="KW-1003">Cell membrane</keyword>
<keyword evidence="12" id="KW-0175">Coiled coil</keyword>
<feature type="transmembrane region" description="Helical" evidence="13">
    <location>
        <begin position="12"/>
        <end position="39"/>
    </location>
</feature>
<comment type="subcellular location">
    <subcellularLocation>
        <location evidence="2">Cell membrane</location>
        <topology evidence="2">Multi-pass membrane protein</topology>
    </subcellularLocation>
</comment>
<dbReference type="GO" id="GO:0005886">
    <property type="term" value="C:plasma membrane"/>
    <property type="evidence" value="ECO:0007669"/>
    <property type="project" value="UniProtKB-SubCell"/>
</dbReference>
<dbReference type="GO" id="GO:0005524">
    <property type="term" value="F:ATP binding"/>
    <property type="evidence" value="ECO:0007669"/>
    <property type="project" value="UniProtKB-KW"/>
</dbReference>
<dbReference type="PROSITE" id="PS50885">
    <property type="entry name" value="HAMP"/>
    <property type="match status" value="1"/>
</dbReference>
<accession>A0A2T4Z9Q2</accession>
<dbReference type="PROSITE" id="PS50109">
    <property type="entry name" value="HIS_KIN"/>
    <property type="match status" value="1"/>
</dbReference>
<dbReference type="InterPro" id="IPR050351">
    <property type="entry name" value="BphY/WalK/GraS-like"/>
</dbReference>
<keyword evidence="10" id="KW-0902">Two-component regulatory system</keyword>
<dbReference type="SUPFAM" id="SSF47384">
    <property type="entry name" value="Homodimeric domain of signal transducing histidine kinase"/>
    <property type="match status" value="1"/>
</dbReference>
<name>A0A2T4Z9Q2_9BACL</name>
<dbReference type="Proteomes" id="UP000241639">
    <property type="component" value="Unassembled WGS sequence"/>
</dbReference>
<dbReference type="SUPFAM" id="SSF55874">
    <property type="entry name" value="ATPase domain of HSP90 chaperone/DNA topoisomerase II/histidine kinase"/>
    <property type="match status" value="1"/>
</dbReference>
<evidence type="ECO:0000259" key="15">
    <source>
        <dbReference type="PROSITE" id="PS50885"/>
    </source>
</evidence>
<dbReference type="OrthoDB" id="9813151at2"/>
<dbReference type="PRINTS" id="PR00344">
    <property type="entry name" value="BCTRLSENSOR"/>
</dbReference>
<dbReference type="GO" id="GO:0016036">
    <property type="term" value="P:cellular response to phosphate starvation"/>
    <property type="evidence" value="ECO:0007669"/>
    <property type="project" value="TreeGrafter"/>
</dbReference>
<dbReference type="Pfam" id="PF00672">
    <property type="entry name" value="HAMP"/>
    <property type="match status" value="1"/>
</dbReference>
<keyword evidence="7" id="KW-0547">Nucleotide-binding</keyword>
<evidence type="ECO:0000256" key="7">
    <source>
        <dbReference type="ARBA" id="ARBA00022741"/>
    </source>
</evidence>
<evidence type="ECO:0000256" key="4">
    <source>
        <dbReference type="ARBA" id="ARBA00022475"/>
    </source>
</evidence>
<keyword evidence="11 13" id="KW-0472">Membrane</keyword>
<dbReference type="Pfam" id="PF02518">
    <property type="entry name" value="HATPase_c"/>
    <property type="match status" value="1"/>
</dbReference>
<dbReference type="SMART" id="SM00388">
    <property type="entry name" value="HisKA"/>
    <property type="match status" value="1"/>
</dbReference>
<dbReference type="AlphaFoldDB" id="A0A2T4Z9Q2"/>
<dbReference type="Gene3D" id="1.10.287.130">
    <property type="match status" value="1"/>
</dbReference>
<evidence type="ECO:0000256" key="13">
    <source>
        <dbReference type="SAM" id="Phobius"/>
    </source>
</evidence>
<feature type="coiled-coil region" evidence="12">
    <location>
        <begin position="117"/>
        <end position="144"/>
    </location>
</feature>
<dbReference type="SUPFAM" id="SSF158472">
    <property type="entry name" value="HAMP domain-like"/>
    <property type="match status" value="1"/>
</dbReference>
<dbReference type="EMBL" id="PZZP01000001">
    <property type="protein sequence ID" value="PTM58619.1"/>
    <property type="molecule type" value="Genomic_DNA"/>
</dbReference>
<dbReference type="InterPro" id="IPR003594">
    <property type="entry name" value="HATPase_dom"/>
</dbReference>
<keyword evidence="13" id="KW-1133">Transmembrane helix</keyword>
<dbReference type="Gene3D" id="3.30.565.10">
    <property type="entry name" value="Histidine kinase-like ATPase, C-terminal domain"/>
    <property type="match status" value="1"/>
</dbReference>
<dbReference type="PANTHER" id="PTHR45453:SF1">
    <property type="entry name" value="PHOSPHATE REGULON SENSOR PROTEIN PHOR"/>
    <property type="match status" value="1"/>
</dbReference>
<dbReference type="CDD" id="cd00082">
    <property type="entry name" value="HisKA"/>
    <property type="match status" value="1"/>
</dbReference>
<dbReference type="CDD" id="cd00075">
    <property type="entry name" value="HATPase"/>
    <property type="match status" value="1"/>
</dbReference>
<evidence type="ECO:0000256" key="9">
    <source>
        <dbReference type="ARBA" id="ARBA00022840"/>
    </source>
</evidence>
<protein>
    <recommendedName>
        <fullName evidence="3">histidine kinase</fullName>
        <ecNumber evidence="3">2.7.13.3</ecNumber>
    </recommendedName>
</protein>
<dbReference type="RefSeq" id="WP_107725401.1">
    <property type="nucleotide sequence ID" value="NZ_PZZP01000001.1"/>
</dbReference>
<dbReference type="GO" id="GO:0004721">
    <property type="term" value="F:phosphoprotein phosphatase activity"/>
    <property type="evidence" value="ECO:0007669"/>
    <property type="project" value="TreeGrafter"/>
</dbReference>
<evidence type="ECO:0000256" key="1">
    <source>
        <dbReference type="ARBA" id="ARBA00000085"/>
    </source>
</evidence>
<organism evidence="16 17">
    <name type="scientific">Desmospora activa DSM 45169</name>
    <dbReference type="NCBI Taxonomy" id="1121389"/>
    <lineage>
        <taxon>Bacteria</taxon>
        <taxon>Bacillati</taxon>
        <taxon>Bacillota</taxon>
        <taxon>Bacilli</taxon>
        <taxon>Bacillales</taxon>
        <taxon>Thermoactinomycetaceae</taxon>
        <taxon>Desmospora</taxon>
    </lineage>
</organism>
<comment type="catalytic activity">
    <reaction evidence="1">
        <text>ATP + protein L-histidine = ADP + protein N-phospho-L-histidine.</text>
        <dbReference type="EC" id="2.7.13.3"/>
    </reaction>
</comment>
<keyword evidence="13" id="KW-0812">Transmembrane</keyword>
<gene>
    <name evidence="16" type="ORF">C8J48_1204</name>
</gene>
<proteinExistence type="predicted"/>
<feature type="domain" description="Histidine kinase" evidence="14">
    <location>
        <begin position="144"/>
        <end position="358"/>
    </location>
</feature>
<dbReference type="InterPro" id="IPR036097">
    <property type="entry name" value="HisK_dim/P_sf"/>
</dbReference>
<dbReference type="SMART" id="SM00387">
    <property type="entry name" value="HATPase_c"/>
    <property type="match status" value="1"/>
</dbReference>
<evidence type="ECO:0000259" key="14">
    <source>
        <dbReference type="PROSITE" id="PS50109"/>
    </source>
</evidence>
<dbReference type="Pfam" id="PF00512">
    <property type="entry name" value="HisKA"/>
    <property type="match status" value="1"/>
</dbReference>
<dbReference type="InterPro" id="IPR005467">
    <property type="entry name" value="His_kinase_dom"/>
</dbReference>
<dbReference type="EC" id="2.7.13.3" evidence="3"/>
<evidence type="ECO:0000256" key="10">
    <source>
        <dbReference type="ARBA" id="ARBA00023012"/>
    </source>
</evidence>
<keyword evidence="17" id="KW-1185">Reference proteome</keyword>
<dbReference type="PANTHER" id="PTHR45453">
    <property type="entry name" value="PHOSPHATE REGULON SENSOR PROTEIN PHOR"/>
    <property type="match status" value="1"/>
</dbReference>
<evidence type="ECO:0000256" key="3">
    <source>
        <dbReference type="ARBA" id="ARBA00012438"/>
    </source>
</evidence>
<evidence type="ECO:0000313" key="17">
    <source>
        <dbReference type="Proteomes" id="UP000241639"/>
    </source>
</evidence>
<dbReference type="InterPro" id="IPR003661">
    <property type="entry name" value="HisK_dim/P_dom"/>
</dbReference>
<dbReference type="InterPro" id="IPR004358">
    <property type="entry name" value="Sig_transdc_His_kin-like_C"/>
</dbReference>
<dbReference type="SMART" id="SM00304">
    <property type="entry name" value="HAMP"/>
    <property type="match status" value="1"/>
</dbReference>
<dbReference type="FunFam" id="3.30.565.10:FF:000006">
    <property type="entry name" value="Sensor histidine kinase WalK"/>
    <property type="match status" value="1"/>
</dbReference>
<dbReference type="GO" id="GO:0000155">
    <property type="term" value="F:phosphorelay sensor kinase activity"/>
    <property type="evidence" value="ECO:0007669"/>
    <property type="project" value="InterPro"/>
</dbReference>
<keyword evidence="6" id="KW-0808">Transferase</keyword>
<reference evidence="16 17" key="1">
    <citation type="submission" date="2018-04" db="EMBL/GenBank/DDBJ databases">
        <title>Genomic Encyclopedia of Archaeal and Bacterial Type Strains, Phase II (KMG-II): from individual species to whole genera.</title>
        <authorList>
            <person name="Goeker M."/>
        </authorList>
    </citation>
    <scope>NUCLEOTIDE SEQUENCE [LARGE SCALE GENOMIC DNA]</scope>
    <source>
        <strain evidence="16 17">DSM 45169</strain>
    </source>
</reference>
<sequence length="358" mass="40440">MNKTLRYRLTWAFIGVAAGIVLVASFIFIVVTHYHFLIYQEEYPDTGYIAGLNYHFELALIQSTLWTALGAVVLAIVLSWFVARRITAPLVLMRKRAEDITKGNLQSRVPIHGRDEIAELGQALNHLTEELQRQENLRKQMTSDVAHELRTPLATLKSHMEAFEDGIWEPTPKRLQAVTAEIDRLIGLVGDMQQLTLLESPEFELERKEEDLSKIVEHTLVNMRTSFNRKGVSLQTENSGPVYAFVDRRRLIQVLVNLLSNALKSTPHGGVVTVQTEQQEEEAVLTVQDTGEGIPQAELQKIFERFYRVDRSRNRQSGGSGIGLTIVKKLVESHEGTIRIKSTPDTGTSIQVYLPSQK</sequence>
<evidence type="ECO:0000256" key="6">
    <source>
        <dbReference type="ARBA" id="ARBA00022679"/>
    </source>
</evidence>
<keyword evidence="8 16" id="KW-0418">Kinase</keyword>
<evidence type="ECO:0000256" key="2">
    <source>
        <dbReference type="ARBA" id="ARBA00004651"/>
    </source>
</evidence>
<dbReference type="CDD" id="cd06225">
    <property type="entry name" value="HAMP"/>
    <property type="match status" value="1"/>
</dbReference>
<evidence type="ECO:0000313" key="16">
    <source>
        <dbReference type="EMBL" id="PTM58619.1"/>
    </source>
</evidence>
<dbReference type="InterPro" id="IPR003660">
    <property type="entry name" value="HAMP_dom"/>
</dbReference>
<keyword evidence="9" id="KW-0067">ATP-binding</keyword>
<evidence type="ECO:0000256" key="5">
    <source>
        <dbReference type="ARBA" id="ARBA00022553"/>
    </source>
</evidence>
<dbReference type="Gene3D" id="6.10.340.10">
    <property type="match status" value="1"/>
</dbReference>
<comment type="caution">
    <text evidence="16">The sequence shown here is derived from an EMBL/GenBank/DDBJ whole genome shotgun (WGS) entry which is preliminary data.</text>
</comment>